<dbReference type="OrthoDB" id="9765151at2"/>
<organism evidence="5 6">
    <name type="scientific">Paenibacillus antarcticus</name>
    <dbReference type="NCBI Taxonomy" id="253703"/>
    <lineage>
        <taxon>Bacteria</taxon>
        <taxon>Bacillati</taxon>
        <taxon>Bacillota</taxon>
        <taxon>Bacilli</taxon>
        <taxon>Bacillales</taxon>
        <taxon>Paenibacillaceae</taxon>
        <taxon>Paenibacillus</taxon>
    </lineage>
</organism>
<comment type="caution">
    <text evidence="5">The sequence shown here is derived from an EMBL/GenBank/DDBJ whole genome shotgun (WGS) entry which is preliminary data.</text>
</comment>
<dbReference type="NCBIfam" id="TIGR03998">
    <property type="entry name" value="thiol_BshC"/>
    <property type="match status" value="1"/>
</dbReference>
<dbReference type="InterPro" id="IPR055398">
    <property type="entry name" value="Rossmann-like_BshC"/>
</dbReference>
<proteinExistence type="inferred from homology"/>
<evidence type="ECO:0000256" key="1">
    <source>
        <dbReference type="ARBA" id="ARBA00022598"/>
    </source>
</evidence>
<feature type="domain" description="Bacillithiol biosynthesis BshC N-terminal Rossmann-like" evidence="3">
    <location>
        <begin position="2"/>
        <end position="384"/>
    </location>
</feature>
<dbReference type="RefSeq" id="WP_068651994.1">
    <property type="nucleotide sequence ID" value="NZ_CP043611.1"/>
</dbReference>
<name>A0A162KB32_9BACL</name>
<evidence type="ECO:0000259" key="3">
    <source>
        <dbReference type="Pfam" id="PF10079"/>
    </source>
</evidence>
<evidence type="ECO:0000259" key="4">
    <source>
        <dbReference type="Pfam" id="PF24850"/>
    </source>
</evidence>
<dbReference type="EMBL" id="LVJI01000030">
    <property type="protein sequence ID" value="OAB43158.1"/>
    <property type="molecule type" value="Genomic_DNA"/>
</dbReference>
<dbReference type="PIRSF" id="PIRSF012535">
    <property type="entry name" value="UCP012535"/>
    <property type="match status" value="1"/>
</dbReference>
<accession>A0A162KB32</accession>
<dbReference type="HAMAP" id="MF_01867">
    <property type="entry name" value="BshC"/>
    <property type="match status" value="1"/>
</dbReference>
<dbReference type="EC" id="6.-.-.-" evidence="2"/>
<dbReference type="Pfam" id="PF10079">
    <property type="entry name" value="Rossmann-like_BshC"/>
    <property type="match status" value="1"/>
</dbReference>
<keyword evidence="1 2" id="KW-0436">Ligase</keyword>
<evidence type="ECO:0000313" key="6">
    <source>
        <dbReference type="Proteomes" id="UP000077355"/>
    </source>
</evidence>
<feature type="domain" description="Bacillithiol biosynthesis BshC C-terminal coiled-coil" evidence="4">
    <location>
        <begin position="386"/>
        <end position="543"/>
    </location>
</feature>
<dbReference type="AlphaFoldDB" id="A0A162KB32"/>
<evidence type="ECO:0000313" key="5">
    <source>
        <dbReference type="EMBL" id="OAB43158.1"/>
    </source>
</evidence>
<protein>
    <recommendedName>
        <fullName evidence="2">Putative cysteine ligase BshC</fullName>
        <ecNumber evidence="2">6.-.-.-</ecNumber>
    </recommendedName>
</protein>
<dbReference type="Pfam" id="PF24850">
    <property type="entry name" value="CC_BshC"/>
    <property type="match status" value="1"/>
</dbReference>
<dbReference type="GO" id="GO:0016874">
    <property type="term" value="F:ligase activity"/>
    <property type="evidence" value="ECO:0007669"/>
    <property type="project" value="UniProtKB-UniRule"/>
</dbReference>
<comment type="function">
    <text evidence="2">Involved in bacillithiol (BSH) biosynthesis. May catalyze the last step of the pathway, the addition of cysteine to glucosamine malate (GlcN-Mal) to generate BSH.</text>
</comment>
<keyword evidence="6" id="KW-1185">Reference proteome</keyword>
<evidence type="ECO:0000256" key="2">
    <source>
        <dbReference type="HAMAP-Rule" id="MF_01867"/>
    </source>
</evidence>
<dbReference type="InterPro" id="IPR055399">
    <property type="entry name" value="CC_BshC"/>
</dbReference>
<gene>
    <name evidence="2" type="primary">bshC</name>
    <name evidence="5" type="ORF">PBAT_19400</name>
</gene>
<sequence length="544" mass="62523">MKVVSEPLQSGSSLADDYIHHYEKVSLLYGEDYHRDQTWMDRMKWLDDTEDRRVNRHALVEILKDYNEKFNSHDAVHTSLYMLEKPGTLVVTGGQQSGLFTGSMLVVYKAITIIHAAKEAEKRLNRPVVPLFWIAGEDHDWDEVNHTYLLSGDTQQVSKIKMDKYSSQRSSVSYSAISSDEWDRAIQSLSDTLPDSDVKVDILTKIQQSTDTTDNLSDAFAKLMGELFGKYGLVLLDSADIRLRKLESPIFASMIERNDDLGQAYRAAADQITSLGYGLQADVADDGANLFYIHEGNRILLAKQEGKFMDRKGLVSFTKEQLLDMLEMHPERFSNNVLTRPIMQDSLLPVLACVLGQGEIAYWPITRQAFEIMDAKMPILLPRMSFTLIEDTQQKYMEKYSLSFQDVQYRLQERREQWLSAQDSLQIDKLFSTTREAFEQLYDPLIEQLGNLQTGLYTLGQSNKNKIADQISYLEGKAKDALEQQHEATLRQWDRIGTLLFPMGKPQERVFNVYHYLNRYGLSLIDEILEKTGDYSEEHRVILL</sequence>
<reference evidence="5 6" key="1">
    <citation type="submission" date="2016-03" db="EMBL/GenBank/DDBJ databases">
        <title>Draft genome sequence of Paenibacillus antarcticus CECT 5836.</title>
        <authorList>
            <person name="Shin S.-K."/>
            <person name="Yi H."/>
        </authorList>
    </citation>
    <scope>NUCLEOTIDE SEQUENCE [LARGE SCALE GENOMIC DNA]</scope>
    <source>
        <strain evidence="5 6">CECT 5836</strain>
    </source>
</reference>
<dbReference type="Proteomes" id="UP000077355">
    <property type="component" value="Unassembled WGS sequence"/>
</dbReference>
<dbReference type="InterPro" id="IPR011199">
    <property type="entry name" value="Bacillithiol_biosynth_BshC"/>
</dbReference>
<comment type="similarity">
    <text evidence="2">Belongs to the BshC family.</text>
</comment>